<dbReference type="KEGG" id="ncb:C0V82_01800"/>
<gene>
    <name evidence="1" type="ORF">C0V82_01800</name>
</gene>
<protein>
    <submittedName>
        <fullName evidence="1">Nuclease</fullName>
    </submittedName>
</protein>
<dbReference type="EMBL" id="CP025611">
    <property type="protein sequence ID" value="AUN29120.1"/>
    <property type="molecule type" value="Genomic_DNA"/>
</dbReference>
<dbReference type="RefSeq" id="WP_102110870.1">
    <property type="nucleotide sequence ID" value="NZ_BMGN01000004.1"/>
</dbReference>
<name>A0A2K9N7M0_9PROT</name>
<organism evidence="1 2">
    <name type="scientific">Niveispirillum cyanobacteriorum</name>
    <dbReference type="NCBI Taxonomy" id="1612173"/>
    <lineage>
        <taxon>Bacteria</taxon>
        <taxon>Pseudomonadati</taxon>
        <taxon>Pseudomonadota</taxon>
        <taxon>Alphaproteobacteria</taxon>
        <taxon>Rhodospirillales</taxon>
        <taxon>Azospirillaceae</taxon>
        <taxon>Niveispirillum</taxon>
    </lineage>
</organism>
<keyword evidence="2" id="KW-1185">Reference proteome</keyword>
<dbReference type="OrthoDB" id="9805504at2"/>
<reference evidence="1 2" key="1">
    <citation type="submission" date="2017-12" db="EMBL/GenBank/DDBJ databases">
        <title>Genomes of bacteria within cyanobacterial aggregates.</title>
        <authorList>
            <person name="Cai H."/>
        </authorList>
    </citation>
    <scope>NUCLEOTIDE SEQUENCE [LARGE SCALE GENOMIC DNA]</scope>
    <source>
        <strain evidence="1 2">TH16</strain>
    </source>
</reference>
<sequence>MRGAVLLLLALLLPAAALAQADKAPVKGPGAAKEGDLVAVKGQEFRLFGIDAPDKGQTCVNVRGQQYDCHALSTRILSLLINNREIECTPRGQSPAAGPKLAICRAENGDDLAYAMVERGMALAYRPLSFDYVSIEARAISFRRGLWGGRVEPPWLWRSRQTEQKLDEMRKPKNAGGQ</sequence>
<evidence type="ECO:0000313" key="2">
    <source>
        <dbReference type="Proteomes" id="UP000234752"/>
    </source>
</evidence>
<dbReference type="Proteomes" id="UP000234752">
    <property type="component" value="Chromosome eg_1"/>
</dbReference>
<evidence type="ECO:0000313" key="1">
    <source>
        <dbReference type="EMBL" id="AUN29120.1"/>
    </source>
</evidence>
<dbReference type="SUPFAM" id="SSF50199">
    <property type="entry name" value="Staphylococcal nuclease"/>
    <property type="match status" value="1"/>
</dbReference>
<dbReference type="Gene3D" id="2.40.50.90">
    <property type="match status" value="1"/>
</dbReference>
<dbReference type="InterPro" id="IPR035437">
    <property type="entry name" value="SNase_OB-fold_sf"/>
</dbReference>
<accession>A0A2K9N7M0</accession>
<dbReference type="AlphaFoldDB" id="A0A2K9N7M0"/>
<proteinExistence type="predicted"/>